<reference evidence="1 2" key="1">
    <citation type="journal article" date="2008" name="Nat. Biotechnol.">
        <title>Genome sequencing and analysis of the filamentous fungus Penicillium chrysogenum.</title>
        <authorList>
            <person name="van den Berg M.A."/>
            <person name="Albang R."/>
            <person name="Albermann K."/>
            <person name="Badger J.H."/>
            <person name="Daran J.-M."/>
            <person name="Driessen A.J.M."/>
            <person name="Garcia-Estrada C."/>
            <person name="Fedorova N.D."/>
            <person name="Harris D.M."/>
            <person name="Heijne W.H.M."/>
            <person name="Joardar V.S."/>
            <person name="Kiel J.A.K.W."/>
            <person name="Kovalchuk A."/>
            <person name="Martin J.F."/>
            <person name="Nierman W.C."/>
            <person name="Nijland J.G."/>
            <person name="Pronk J.T."/>
            <person name="Roubos J.A."/>
            <person name="van der Klei I.J."/>
            <person name="van Peij N.N.M.E."/>
            <person name="Veenhuis M."/>
            <person name="von Doehren H."/>
            <person name="Wagner C."/>
            <person name="Wortman J.R."/>
            <person name="Bovenberg R.A.L."/>
        </authorList>
    </citation>
    <scope>NUCLEOTIDE SEQUENCE [LARGE SCALE GENOMIC DNA]</scope>
    <source>
        <strain evidence="2">ATCC 28089 / DSM 1075 / NRRL 1951 / Wisconsin 54-1255</strain>
    </source>
</reference>
<dbReference type="Proteomes" id="UP000000724">
    <property type="component" value="Contig Pc00c13"/>
</dbReference>
<gene>
    <name evidence="1" type="ORF">Pc13g04840</name>
    <name evidence="1" type="ORF">PCH_Pc13g04840</name>
</gene>
<evidence type="ECO:0000313" key="1">
    <source>
        <dbReference type="EMBL" id="CAP91553.1"/>
    </source>
</evidence>
<name>B6H2D3_PENRW</name>
<dbReference type="OrthoDB" id="10663624at2759"/>
<keyword evidence="2" id="KW-1185">Reference proteome</keyword>
<accession>B6H2D3</accession>
<dbReference type="HOGENOM" id="CLU_816631_0_0_1"/>
<evidence type="ECO:0000313" key="2">
    <source>
        <dbReference type="Proteomes" id="UP000000724"/>
    </source>
</evidence>
<dbReference type="EMBL" id="AM920428">
    <property type="protein sequence ID" value="CAP91553.1"/>
    <property type="molecule type" value="Genomic_DNA"/>
</dbReference>
<proteinExistence type="predicted"/>
<protein>
    <submittedName>
        <fullName evidence="1">Uncharacterized protein</fullName>
    </submittedName>
</protein>
<sequence length="340" mass="37325">MGTSTSTVCTAMWRVRIEDIRGPRGPSQPIRLGIILESMQVASSSWCDSKTSDSTTGRIVAFEILVLHGKVHSRAKRLSAACTQCPIRSISSKSSRTLLSCRKGLKVSRDQNTGWNLDFLDFCRMVASDCRSTDRDQGAGLVHGSCELGLEFKPQVFVLDSYSRDDAAQVNCDEIKAVRGEEGAEGSESSPGSKQVRSDLDVSVAQITVATGHPKPREISTNGWGCGCNLVMDCVFDACQHSLFSAGGIPMYLVSPLSGHWRCKLHPVYCLHTYANCTSESQSNARNLTYSTTTMQPSVLPLLDTPYMWGFFPREKIVCVFPIWSLSNSLVKVMLSADWM</sequence>
<dbReference type="AlphaFoldDB" id="B6H2D3"/>
<dbReference type="VEuPathDB" id="FungiDB:PCH_Pc13g04840"/>
<organism evidence="1 2">
    <name type="scientific">Penicillium rubens (strain ATCC 28089 / DSM 1075 / NRRL 1951 / Wisconsin 54-1255)</name>
    <name type="common">Penicillium chrysogenum</name>
    <dbReference type="NCBI Taxonomy" id="500485"/>
    <lineage>
        <taxon>Eukaryota</taxon>
        <taxon>Fungi</taxon>
        <taxon>Dikarya</taxon>
        <taxon>Ascomycota</taxon>
        <taxon>Pezizomycotina</taxon>
        <taxon>Eurotiomycetes</taxon>
        <taxon>Eurotiomycetidae</taxon>
        <taxon>Eurotiales</taxon>
        <taxon>Aspergillaceae</taxon>
        <taxon>Penicillium</taxon>
        <taxon>Penicillium chrysogenum species complex</taxon>
    </lineage>
</organism>